<evidence type="ECO:0000256" key="1">
    <source>
        <dbReference type="SAM" id="MobiDB-lite"/>
    </source>
</evidence>
<dbReference type="Gene3D" id="3.20.20.80">
    <property type="entry name" value="Glycosidases"/>
    <property type="match status" value="1"/>
</dbReference>
<evidence type="ECO:0000313" key="3">
    <source>
        <dbReference type="EMBL" id="ASV72763.1"/>
    </source>
</evidence>
<protein>
    <recommendedName>
        <fullName evidence="5">Glycoside hydrolase family 42 N-terminal domain-containing protein</fullName>
    </recommendedName>
</protein>
<feature type="region of interest" description="Disordered" evidence="1">
    <location>
        <begin position="315"/>
        <end position="341"/>
    </location>
</feature>
<organism evidence="3 4">
    <name type="scientific">Thermogutta terrifontis</name>
    <dbReference type="NCBI Taxonomy" id="1331910"/>
    <lineage>
        <taxon>Bacteria</taxon>
        <taxon>Pseudomonadati</taxon>
        <taxon>Planctomycetota</taxon>
        <taxon>Planctomycetia</taxon>
        <taxon>Pirellulales</taxon>
        <taxon>Thermoguttaceae</taxon>
        <taxon>Thermogutta</taxon>
    </lineage>
</organism>
<dbReference type="SUPFAM" id="SSF51445">
    <property type="entry name" value="(Trans)glycosidases"/>
    <property type="match status" value="1"/>
</dbReference>
<sequence length="1327" mass="149043">MKPTAHEGFFRMEIDRAARPGPFLALLGSIMLVAGGMVHDWVAAEEPTIAWRIGRDDWQLVGAEATVESDGGVTLFCDQSGEVTIARCFVPPRELLRVRATVRCEDVRPPQGTGYAYAAVYQYDEWGQLVSFTDFAQLSGTQDWKTFTWEGQTDRRAFRMEIRLGLHQAQGRCWFRDVVVEPVSVWQPALWETAPGENLAVIVEPASLRFSQSVNVRAIVAALEQAGYRTEFMTWEELAAAWCPAVCKGVSLLVFPDARYYLPEARAGLLRFLTDGADLLTFGGYAFDIPARRSKSGWVAGVPGQPASVTPLLADSSFEESAETPEKSPWRRSSPESCGWVTGEGHSGRGAAKFSLTQEGSAIMWQAVRDVTPGQTLRISAWIRTENVSGSGYAFLAVYPFAGEKWIEPHDYANLRGTQDWQRVVANLKIPPGAERVEVRLGLYQAAGSAWFDDVQLEAVEYLPVVNTHFGKPEDGLEVSPWQLGLFDADAPLQDVVELRAGDWTWKTEKPLSGYSAVGVLRRQARWEPIVHGYDRWGRPCGTVGAMLTHVAGPFRGSHWAFFGLEGANLPAIPEFRQSVLVPLLKRMRAGIHFCQVAADLACYRPDEEPRVTVVVENSCKNLFSGRLQSVLRRWELPFCGEASREKNEKIIWHDAAPITRLSPSEKFETHIQFEPLNEGLYEMEVTLQTADGQVLDHGRAGFVVWDGRSVPGKIGFDFRENYFRLSGRPRFLCGTTTWSNWFLSPSQSDPVFWAENFQKMHDAGIDFVANLQTWWRDPYELSESEWRQLDAILYLAGRAGVIYRAGLFIGQDVAVDEATLERQARFARTFAERYKHLDGLIYYLNGDYQLRPRNEQQRSLAWQYSQTEHWNARLVAAIREVDQRHPIISEYYQRPIGGLDPRRTLDGLDVAEIGYFGPPRVDLEEFAPTVKWIDLRLKGKSLAIGEFGVKTHPAWEHELGGHGYHIRRSVAEQERLFLLFPQYVFALGGSAARNWCWRDDDDRVFPWGLLRTCDGTERSSLRFYRASSLLLSRLVPRWEKPAVLVISPDSAPPERAAVAREAVLLTSRVLFTLGVDFAIAGDDAIDEGTLEGVRMVIVPGAISPASERLLQSHSQRLMVLWEKELEVAGRAGTGTDELFLQLRGRWRQMIDSAGIARIFVTPDNPAVQGFRVALENGEAYLFVNAQDQEATFTSTLPCGHSVSMCLPGWYPGLVALDRSGKVMAVEGAGQIRWDDQLLVEADGYLILVPVAEDEQLHEAKEWWLIPTGATRVRLPMKLAGALHVEVGRRVAGNWVRWAVLTPKIEHEGVVLEIPPDLKAEWIRLSR</sequence>
<dbReference type="KEGG" id="ttf:THTE_0161"/>
<dbReference type="Gene3D" id="2.60.120.260">
    <property type="entry name" value="Galactose-binding domain-like"/>
    <property type="match status" value="2"/>
</dbReference>
<dbReference type="Proteomes" id="UP000215086">
    <property type="component" value="Chromosome"/>
</dbReference>
<dbReference type="SUPFAM" id="SSF49785">
    <property type="entry name" value="Galactose-binding domain-like"/>
    <property type="match status" value="1"/>
</dbReference>
<feature type="transmembrane region" description="Helical" evidence="2">
    <location>
        <begin position="21"/>
        <end position="42"/>
    </location>
</feature>
<evidence type="ECO:0000256" key="2">
    <source>
        <dbReference type="SAM" id="Phobius"/>
    </source>
</evidence>
<dbReference type="OrthoDB" id="141353at2"/>
<evidence type="ECO:0000313" key="4">
    <source>
        <dbReference type="Proteomes" id="UP000215086"/>
    </source>
</evidence>
<evidence type="ECO:0008006" key="5">
    <source>
        <dbReference type="Google" id="ProtNLM"/>
    </source>
</evidence>
<dbReference type="RefSeq" id="WP_095413595.1">
    <property type="nucleotide sequence ID" value="NZ_CP018477.1"/>
</dbReference>
<keyword evidence="2" id="KW-0472">Membrane</keyword>
<dbReference type="InterPro" id="IPR008979">
    <property type="entry name" value="Galactose-bd-like_sf"/>
</dbReference>
<keyword evidence="2" id="KW-0812">Transmembrane</keyword>
<reference evidence="3 4" key="1">
    <citation type="journal article" name="Front. Microbiol.">
        <title>Sugar Metabolism of the First Thermophilic Planctomycete Thermogutta terrifontis: Comparative Genomic and Transcriptomic Approaches.</title>
        <authorList>
            <person name="Elcheninov A.G."/>
            <person name="Menzel P."/>
            <person name="Gudbergsdottir S.R."/>
            <person name="Slesarev A.I."/>
            <person name="Kadnikov V.V."/>
            <person name="Krogh A."/>
            <person name="Bonch-Osmolovskaya E.A."/>
            <person name="Peng X."/>
            <person name="Kublanov I.V."/>
        </authorList>
    </citation>
    <scope>NUCLEOTIDE SEQUENCE [LARGE SCALE GENOMIC DNA]</scope>
    <source>
        <strain evidence="3 4">R1</strain>
    </source>
</reference>
<keyword evidence="2" id="KW-1133">Transmembrane helix</keyword>
<gene>
    <name evidence="3" type="ORF">THTE_0161</name>
</gene>
<keyword evidence="4" id="KW-1185">Reference proteome</keyword>
<dbReference type="InterPro" id="IPR017853">
    <property type="entry name" value="GH"/>
</dbReference>
<proteinExistence type="predicted"/>
<name>A0A286R9Z2_9BACT</name>
<accession>A0A286R9Z2</accession>
<dbReference type="EMBL" id="CP018477">
    <property type="protein sequence ID" value="ASV72763.1"/>
    <property type="molecule type" value="Genomic_DNA"/>
</dbReference>